<feature type="transmembrane region" description="Helical" evidence="7">
    <location>
        <begin position="520"/>
        <end position="543"/>
    </location>
</feature>
<dbReference type="Gene3D" id="3.60.15.10">
    <property type="entry name" value="Ribonuclease Z/Hydroxyacylglutathione hydrolase-like"/>
    <property type="match status" value="1"/>
</dbReference>
<organism evidence="9 10">
    <name type="scientific">Compostimonas suwonensis</name>
    <dbReference type="NCBI Taxonomy" id="1048394"/>
    <lineage>
        <taxon>Bacteria</taxon>
        <taxon>Bacillati</taxon>
        <taxon>Actinomycetota</taxon>
        <taxon>Actinomycetes</taxon>
        <taxon>Micrococcales</taxon>
        <taxon>Microbacteriaceae</taxon>
        <taxon>Compostimonas</taxon>
    </lineage>
</organism>
<dbReference type="InterPro" id="IPR035681">
    <property type="entry name" value="ComA-like_MBL"/>
</dbReference>
<dbReference type="NCBIfam" id="TIGR00360">
    <property type="entry name" value="ComEC_N-term"/>
    <property type="match status" value="1"/>
</dbReference>
<feature type="transmembrane region" description="Helical" evidence="7">
    <location>
        <begin position="302"/>
        <end position="321"/>
    </location>
</feature>
<gene>
    <name evidence="9" type="ORF">CLV54_1035</name>
</gene>
<comment type="caution">
    <text evidence="9">The sequence shown here is derived from an EMBL/GenBank/DDBJ whole genome shotgun (WGS) entry which is preliminary data.</text>
</comment>
<dbReference type="CDD" id="cd07731">
    <property type="entry name" value="ComA-like_MBL-fold"/>
    <property type="match status" value="1"/>
</dbReference>
<feature type="region of interest" description="Disordered" evidence="6">
    <location>
        <begin position="1"/>
        <end position="24"/>
    </location>
</feature>
<dbReference type="InterPro" id="IPR036866">
    <property type="entry name" value="RibonucZ/Hydroxyglut_hydro"/>
</dbReference>
<name>A0A2M9BZ76_9MICO</name>
<dbReference type="InterPro" id="IPR004477">
    <property type="entry name" value="ComEC_N"/>
</dbReference>
<evidence type="ECO:0000259" key="8">
    <source>
        <dbReference type="SMART" id="SM00849"/>
    </source>
</evidence>
<reference evidence="9 10" key="1">
    <citation type="submission" date="2017-11" db="EMBL/GenBank/DDBJ databases">
        <title>Genomic Encyclopedia of Archaeal and Bacterial Type Strains, Phase II (KMG-II): From Individual Species to Whole Genera.</title>
        <authorList>
            <person name="Goeker M."/>
        </authorList>
    </citation>
    <scope>NUCLEOTIDE SEQUENCE [LARGE SCALE GENOMIC DNA]</scope>
    <source>
        <strain evidence="9 10">DSM 25625</strain>
    </source>
</reference>
<dbReference type="InterPro" id="IPR052159">
    <property type="entry name" value="Competence_DNA_uptake"/>
</dbReference>
<keyword evidence="3 7" id="KW-0812">Transmembrane</keyword>
<evidence type="ECO:0000256" key="7">
    <source>
        <dbReference type="SAM" id="Phobius"/>
    </source>
</evidence>
<feature type="transmembrane region" description="Helical" evidence="7">
    <location>
        <begin position="328"/>
        <end position="346"/>
    </location>
</feature>
<dbReference type="Proteomes" id="UP000230161">
    <property type="component" value="Unassembled WGS sequence"/>
</dbReference>
<accession>A0A2M9BZ76</accession>
<keyword evidence="4 7" id="KW-1133">Transmembrane helix</keyword>
<dbReference type="AlphaFoldDB" id="A0A2M9BZ76"/>
<keyword evidence="10" id="KW-1185">Reference proteome</keyword>
<dbReference type="InterPro" id="IPR001279">
    <property type="entry name" value="Metallo-B-lactamas"/>
</dbReference>
<evidence type="ECO:0000256" key="6">
    <source>
        <dbReference type="SAM" id="MobiDB-lite"/>
    </source>
</evidence>
<feature type="domain" description="Metallo-beta-lactamase" evidence="8">
    <location>
        <begin position="590"/>
        <end position="779"/>
    </location>
</feature>
<feature type="transmembrane region" description="Helical" evidence="7">
    <location>
        <begin position="375"/>
        <end position="392"/>
    </location>
</feature>
<keyword evidence="5 7" id="KW-0472">Membrane</keyword>
<protein>
    <submittedName>
        <fullName evidence="9">Competence protein ComEC</fullName>
    </submittedName>
</protein>
<dbReference type="SUPFAM" id="SSF56281">
    <property type="entry name" value="Metallo-hydrolase/oxidoreductase"/>
    <property type="match status" value="1"/>
</dbReference>
<evidence type="ECO:0000256" key="4">
    <source>
        <dbReference type="ARBA" id="ARBA00022989"/>
    </source>
</evidence>
<evidence type="ECO:0000256" key="2">
    <source>
        <dbReference type="ARBA" id="ARBA00022475"/>
    </source>
</evidence>
<evidence type="ECO:0000256" key="1">
    <source>
        <dbReference type="ARBA" id="ARBA00004651"/>
    </source>
</evidence>
<feature type="transmembrane region" description="Helical" evidence="7">
    <location>
        <begin position="490"/>
        <end position="508"/>
    </location>
</feature>
<dbReference type="GO" id="GO:0005886">
    <property type="term" value="C:plasma membrane"/>
    <property type="evidence" value="ECO:0007669"/>
    <property type="project" value="UniProtKB-SubCell"/>
</dbReference>
<dbReference type="EMBL" id="PGFB01000002">
    <property type="protein sequence ID" value="PJJ63370.1"/>
    <property type="molecule type" value="Genomic_DNA"/>
</dbReference>
<evidence type="ECO:0000256" key="3">
    <source>
        <dbReference type="ARBA" id="ARBA00022692"/>
    </source>
</evidence>
<feature type="compositionally biased region" description="Gly residues" evidence="6">
    <location>
        <begin position="1"/>
        <end position="23"/>
    </location>
</feature>
<feature type="transmembrane region" description="Helical" evidence="7">
    <location>
        <begin position="352"/>
        <end position="368"/>
    </location>
</feature>
<feature type="transmembrane region" description="Helical" evidence="7">
    <location>
        <begin position="427"/>
        <end position="448"/>
    </location>
</feature>
<dbReference type="Pfam" id="PF03772">
    <property type="entry name" value="Competence"/>
    <property type="match status" value="1"/>
</dbReference>
<feature type="transmembrane region" description="Helical" evidence="7">
    <location>
        <begin position="398"/>
        <end position="415"/>
    </location>
</feature>
<dbReference type="PANTHER" id="PTHR30619">
    <property type="entry name" value="DNA INTERNALIZATION/COMPETENCE PROTEIN COMEC/REC2"/>
    <property type="match status" value="1"/>
</dbReference>
<evidence type="ECO:0000313" key="10">
    <source>
        <dbReference type="Proteomes" id="UP000230161"/>
    </source>
</evidence>
<proteinExistence type="predicted"/>
<dbReference type="SMART" id="SM00849">
    <property type="entry name" value="Lactamase_B"/>
    <property type="match status" value="1"/>
</dbReference>
<evidence type="ECO:0000313" key="9">
    <source>
        <dbReference type="EMBL" id="PJJ63370.1"/>
    </source>
</evidence>
<keyword evidence="2" id="KW-1003">Cell membrane</keyword>
<feature type="transmembrane region" description="Helical" evidence="7">
    <location>
        <begin position="460"/>
        <end position="483"/>
    </location>
</feature>
<feature type="transmembrane region" description="Helical" evidence="7">
    <location>
        <begin position="98"/>
        <end position="122"/>
    </location>
</feature>
<dbReference type="Pfam" id="PF00753">
    <property type="entry name" value="Lactamase_B"/>
    <property type="match status" value="1"/>
</dbReference>
<dbReference type="PANTHER" id="PTHR30619:SF1">
    <property type="entry name" value="RECOMBINATION PROTEIN 2"/>
    <property type="match status" value="1"/>
</dbReference>
<feature type="transmembrane region" description="Helical" evidence="7">
    <location>
        <begin position="59"/>
        <end position="77"/>
    </location>
</feature>
<feature type="transmembrane region" description="Helical" evidence="7">
    <location>
        <begin position="550"/>
        <end position="572"/>
    </location>
</feature>
<sequence>MAGGERGGTPGGTEDGANSGAGTGRRVTDARLLPVALACWLTAGIGVDVPDALPIVRGALWAVTLSALVAVVAVVVLRRRAGRPRARSAVRSATVGAVAVLPVVALCAAGSALVAGAALAGLERRQPPALVEQAREHRVELLALTVAQTPVEQLGAGGGGEDGLVSRIRFRAELDGVPVLVFASAPSASAPAASMSAGSASDAGEPTGLRIGDRVVMRAELEATEPGDSAAFLVFGTDPPERAQEAPAAIAWAGDLRARFVALAQKLPGEGGELLPGLAVGDTSAVSAGLDADMKASSLSHLTAVSGANCAIVVAAIMLLGRVLGVARWVRVAGSLSALAAFVVLVTPEPSVVRAAVMAVIVMLAFLSGRASRGLPALCVAVIAILVWDPWLARSYGFALSALATVGLLVLAAPLGERLAAWMPRPLALAICVPLAAQLACQPVLVLLDPAIALVGVPANLLAGPAAPAATVLGLVVCLLLPLAPLLAEWCSYLAWLPSAWIAAVARLSADLPGARLPWLAGAAGAAVCVALTIALLLALLAARRRWRRAGAMVCGVGFAAVAGLAAGPGVVRGILRPAEWSIAACDIGQGDAVLLRDGARFALVDTGPETEPLDGCLDGLGVGRLDLVVLTHFDLDHVGGVTALEGRAETVLSGVPENDADRRMLARLEAAGSTVVTASAGMSGSLGETRWRVLWPRGPLDRVEAGNDASVVVEFVSPVLSSVFLGDLGESAQDALLATRTVSRVDVVKVSHHGSADQSEALYERLGAALGVISVGADNDYGHPTDRLLDLLARVGTAVARTDGQGLVLVSAGSGAGSSGELQVWSERAPP</sequence>
<evidence type="ECO:0000256" key="5">
    <source>
        <dbReference type="ARBA" id="ARBA00023136"/>
    </source>
</evidence>
<comment type="subcellular location">
    <subcellularLocation>
        <location evidence="1">Cell membrane</location>
        <topology evidence="1">Multi-pass membrane protein</topology>
    </subcellularLocation>
</comment>